<dbReference type="Proteomes" id="UP001281761">
    <property type="component" value="Unassembled WGS sequence"/>
</dbReference>
<comment type="caution">
    <text evidence="1">The sequence shown here is derived from an EMBL/GenBank/DDBJ whole genome shotgun (WGS) entry which is preliminary data.</text>
</comment>
<evidence type="ECO:0000313" key="1">
    <source>
        <dbReference type="EMBL" id="KAK2950360.1"/>
    </source>
</evidence>
<dbReference type="SUPFAM" id="SSF51126">
    <property type="entry name" value="Pectin lyase-like"/>
    <property type="match status" value="1"/>
</dbReference>
<dbReference type="EMBL" id="JARBJD010000137">
    <property type="protein sequence ID" value="KAK2950360.1"/>
    <property type="molecule type" value="Genomic_DNA"/>
</dbReference>
<accession>A0ABQ9XG10</accession>
<keyword evidence="2" id="KW-1185">Reference proteome</keyword>
<name>A0ABQ9XG10_9EUKA</name>
<sequence length="405" mass="43800">MWVAAGGSNLGGSAIFLEKTSSSLTVRTCFFRKCICIANDDDGGAIHFKCSTTLNRPISLSDSSFTECSTLYSTNSPNCGGSVIIQADRDGAVYIISDVVTLSNNAFVDCSSTTRAGALYMNQVPTLSLSFLRFRGCTCKNRPASKDIQFTLMESTQVTSDMIQSCDSTSGSPNVYFQSDNKADSTLVPQIDPTTTATIKSIDISFDRDEATVRVVTSESIQGTMGMLLCGSNVPRLVHVEFGDASTSSHVGTSVVLSGANGVLPRADYTFRNAAVTGYRIITSIGHFIFEVSSTLKDENTTAIVVSGANLKDGSYWMLVEKGEKKWNITLTRSESTTLIGIAPLHPSTAKGRLEWGTEYEITKVMWRPESEEPEQDIPFADSIKFTTPLHKPVLINRLSESLGP</sequence>
<organism evidence="1 2">
    <name type="scientific">Blattamonas nauphoetae</name>
    <dbReference type="NCBI Taxonomy" id="2049346"/>
    <lineage>
        <taxon>Eukaryota</taxon>
        <taxon>Metamonada</taxon>
        <taxon>Preaxostyla</taxon>
        <taxon>Oxymonadida</taxon>
        <taxon>Blattamonas</taxon>
    </lineage>
</organism>
<reference evidence="1 2" key="1">
    <citation type="journal article" date="2022" name="bioRxiv">
        <title>Genomics of Preaxostyla Flagellates Illuminates Evolutionary Transitions and the Path Towards Mitochondrial Loss.</title>
        <authorList>
            <person name="Novak L.V.F."/>
            <person name="Treitli S.C."/>
            <person name="Pyrih J."/>
            <person name="Halakuc P."/>
            <person name="Pipaliya S.V."/>
            <person name="Vacek V."/>
            <person name="Brzon O."/>
            <person name="Soukal P."/>
            <person name="Eme L."/>
            <person name="Dacks J.B."/>
            <person name="Karnkowska A."/>
            <person name="Elias M."/>
            <person name="Hampl V."/>
        </authorList>
    </citation>
    <scope>NUCLEOTIDE SEQUENCE [LARGE SCALE GENOMIC DNA]</scope>
    <source>
        <strain evidence="1">NAU3</strain>
        <tissue evidence="1">Gut</tissue>
    </source>
</reference>
<evidence type="ECO:0000313" key="2">
    <source>
        <dbReference type="Proteomes" id="UP001281761"/>
    </source>
</evidence>
<gene>
    <name evidence="1" type="ORF">BLNAU_14695</name>
</gene>
<protein>
    <submittedName>
        <fullName evidence="1">Uncharacterized protein</fullName>
    </submittedName>
</protein>
<dbReference type="InterPro" id="IPR011050">
    <property type="entry name" value="Pectin_lyase_fold/virulence"/>
</dbReference>
<proteinExistence type="predicted"/>